<dbReference type="InterPro" id="IPR005162">
    <property type="entry name" value="Retrotrans_gag_dom"/>
</dbReference>
<name>A0A2Z7C3X4_9LAMI</name>
<organism evidence="3 4">
    <name type="scientific">Dorcoceras hygrometricum</name>
    <dbReference type="NCBI Taxonomy" id="472368"/>
    <lineage>
        <taxon>Eukaryota</taxon>
        <taxon>Viridiplantae</taxon>
        <taxon>Streptophyta</taxon>
        <taxon>Embryophyta</taxon>
        <taxon>Tracheophyta</taxon>
        <taxon>Spermatophyta</taxon>
        <taxon>Magnoliopsida</taxon>
        <taxon>eudicotyledons</taxon>
        <taxon>Gunneridae</taxon>
        <taxon>Pentapetalae</taxon>
        <taxon>asterids</taxon>
        <taxon>lamiids</taxon>
        <taxon>Lamiales</taxon>
        <taxon>Gesneriaceae</taxon>
        <taxon>Didymocarpoideae</taxon>
        <taxon>Trichosporeae</taxon>
        <taxon>Loxocarpinae</taxon>
        <taxon>Dorcoceras</taxon>
    </lineage>
</organism>
<reference evidence="3 4" key="1">
    <citation type="journal article" date="2015" name="Proc. Natl. Acad. Sci. U.S.A.">
        <title>The resurrection genome of Boea hygrometrica: A blueprint for survival of dehydration.</title>
        <authorList>
            <person name="Xiao L."/>
            <person name="Yang G."/>
            <person name="Zhang L."/>
            <person name="Yang X."/>
            <person name="Zhao S."/>
            <person name="Ji Z."/>
            <person name="Zhou Q."/>
            <person name="Hu M."/>
            <person name="Wang Y."/>
            <person name="Chen M."/>
            <person name="Xu Y."/>
            <person name="Jin H."/>
            <person name="Xiao X."/>
            <person name="Hu G."/>
            <person name="Bao F."/>
            <person name="Hu Y."/>
            <person name="Wan P."/>
            <person name="Li L."/>
            <person name="Deng X."/>
            <person name="Kuang T."/>
            <person name="Xiang C."/>
            <person name="Zhu J.K."/>
            <person name="Oliver M.J."/>
            <person name="He Y."/>
        </authorList>
    </citation>
    <scope>NUCLEOTIDE SEQUENCE [LARGE SCALE GENOMIC DNA]</scope>
    <source>
        <strain evidence="4">cv. XS01</strain>
    </source>
</reference>
<proteinExistence type="predicted"/>
<dbReference type="Pfam" id="PF03732">
    <property type="entry name" value="Retrotrans_gag"/>
    <property type="match status" value="1"/>
</dbReference>
<accession>A0A2Z7C3X4</accession>
<feature type="domain" description="Retrotransposon gag" evidence="2">
    <location>
        <begin position="225"/>
        <end position="275"/>
    </location>
</feature>
<protein>
    <recommendedName>
        <fullName evidence="2">Retrotransposon gag domain-containing protein</fullName>
    </recommendedName>
</protein>
<feature type="region of interest" description="Disordered" evidence="1">
    <location>
        <begin position="334"/>
        <end position="377"/>
    </location>
</feature>
<dbReference type="Proteomes" id="UP000250235">
    <property type="component" value="Unassembled WGS sequence"/>
</dbReference>
<dbReference type="AlphaFoldDB" id="A0A2Z7C3X4"/>
<feature type="compositionally biased region" description="Polar residues" evidence="1">
    <location>
        <begin position="351"/>
        <end position="365"/>
    </location>
</feature>
<gene>
    <name evidence="3" type="ORF">F511_17984</name>
</gene>
<evidence type="ECO:0000313" key="3">
    <source>
        <dbReference type="EMBL" id="KZV41552.1"/>
    </source>
</evidence>
<evidence type="ECO:0000259" key="2">
    <source>
        <dbReference type="Pfam" id="PF03732"/>
    </source>
</evidence>
<sequence>MNLPQSLQTQRSVAAYFFLVITRHNKNPVATISSGNDIQSQRYPDATRIQSQHFENQNDVVTINSNDIVTCHQLVLPLSKRNQQLVALLFQRLILFKTISYREFLFISQNDVALIAQLEPISTYSSRLVRVYYQNDDVAPTSSTTSRYLNNQQVIGAAGRVRLPAVSLISNLLDLRCVCRVFNRLLPESSGFLAGLVVAQYKETQVLQLFGGSTQLAVPQEESYVNSREHEFVNLVQGTMSVREYARKFSSLLSYVPHVSGRERAKTNKFLEVLNEDLYFLVLASSPASYADAVNKAMDIEEGRIVGLGFGHKWFKQPQQPSQQSGRHRLRLRGQQFKKKSGSSSSGLSSVRTRNLLRSSGNQAGLSGAPAGRSPFP</sequence>
<evidence type="ECO:0000256" key="1">
    <source>
        <dbReference type="SAM" id="MobiDB-lite"/>
    </source>
</evidence>
<evidence type="ECO:0000313" key="4">
    <source>
        <dbReference type="Proteomes" id="UP000250235"/>
    </source>
</evidence>
<keyword evidence="4" id="KW-1185">Reference proteome</keyword>
<dbReference type="EMBL" id="KQ999425">
    <property type="protein sequence ID" value="KZV41552.1"/>
    <property type="molecule type" value="Genomic_DNA"/>
</dbReference>
<dbReference type="OrthoDB" id="1936908at2759"/>